<comment type="caution">
    <text evidence="1">The sequence shown here is derived from an EMBL/GenBank/DDBJ whole genome shotgun (WGS) entry which is preliminary data.</text>
</comment>
<reference evidence="1 2" key="1">
    <citation type="journal article" date="2014" name="Genome Biol. Evol.">
        <title>The secreted proteins of Achlya hypogyna and Thraustotheca clavata identify the ancestral oomycete secretome and reveal gene acquisitions by horizontal gene transfer.</title>
        <authorList>
            <person name="Misner I."/>
            <person name="Blouin N."/>
            <person name="Leonard G."/>
            <person name="Richards T.A."/>
            <person name="Lane C.E."/>
        </authorList>
    </citation>
    <scope>NUCLEOTIDE SEQUENCE [LARGE SCALE GENOMIC DNA]</scope>
    <source>
        <strain evidence="1 2">ATCC 48635</strain>
    </source>
</reference>
<sequence>MIQKLFNGLMKNMRMAQSCPDRFETVYADDAMLPEETRPRSASEDHSAPAAWDDKRETCANCKHIFLKFLSPAAGFCSLDCHATAAYLLDARSKAAPTADVDEPVEVSFKPISIHVPETPLVATAVSSFDESMEEYYMPESYVGPHTFSDFHTEKLAARAVEWSFSALY</sequence>
<dbReference type="EMBL" id="JNBR01000081">
    <property type="protein sequence ID" value="OQR98718.1"/>
    <property type="molecule type" value="Genomic_DNA"/>
</dbReference>
<keyword evidence="2" id="KW-1185">Reference proteome</keyword>
<protein>
    <submittedName>
        <fullName evidence="1">Uncharacterized protein</fullName>
    </submittedName>
</protein>
<organism evidence="1 2">
    <name type="scientific">Achlya hypogyna</name>
    <name type="common">Oomycete</name>
    <name type="synonym">Protoachlya hypogyna</name>
    <dbReference type="NCBI Taxonomy" id="1202772"/>
    <lineage>
        <taxon>Eukaryota</taxon>
        <taxon>Sar</taxon>
        <taxon>Stramenopiles</taxon>
        <taxon>Oomycota</taxon>
        <taxon>Saprolegniomycetes</taxon>
        <taxon>Saprolegniales</taxon>
        <taxon>Achlyaceae</taxon>
        <taxon>Achlya</taxon>
    </lineage>
</organism>
<proteinExistence type="predicted"/>
<dbReference type="Proteomes" id="UP000243579">
    <property type="component" value="Unassembled WGS sequence"/>
</dbReference>
<name>A0A1V9ZL50_ACHHY</name>
<dbReference type="AlphaFoldDB" id="A0A1V9ZL50"/>
<gene>
    <name evidence="1" type="ORF">ACHHYP_08245</name>
</gene>
<dbReference type="OrthoDB" id="60323at2759"/>
<evidence type="ECO:0000313" key="1">
    <source>
        <dbReference type="EMBL" id="OQR98718.1"/>
    </source>
</evidence>
<evidence type="ECO:0000313" key="2">
    <source>
        <dbReference type="Proteomes" id="UP000243579"/>
    </source>
</evidence>
<accession>A0A1V9ZL50</accession>